<dbReference type="Gene3D" id="3.30.1050.10">
    <property type="entry name" value="SCP2 sterol-binding domain"/>
    <property type="match status" value="1"/>
</dbReference>
<dbReference type="SUPFAM" id="SSF55718">
    <property type="entry name" value="SCP-like"/>
    <property type="match status" value="1"/>
</dbReference>
<dbReference type="GO" id="GO:0006744">
    <property type="term" value="P:ubiquinone biosynthetic process"/>
    <property type="evidence" value="ECO:0007669"/>
    <property type="project" value="UniProtKB-UniRule"/>
</dbReference>
<feature type="domain" description="SCP2" evidence="2">
    <location>
        <begin position="39"/>
        <end position="128"/>
    </location>
</feature>
<comment type="pathway">
    <text evidence="1">Cofactor biosynthesis; ubiquinone biosynthesis.</text>
</comment>
<dbReference type="HAMAP" id="MF_02231">
    <property type="entry name" value="UbiT"/>
    <property type="match status" value="1"/>
</dbReference>
<dbReference type="UniPathway" id="UPA00232"/>
<accession>A0A1T1AS25</accession>
<dbReference type="OrthoDB" id="5292463at2"/>
<keyword evidence="1" id="KW-0831">Ubiquinone biosynthesis</keyword>
<evidence type="ECO:0000259" key="2">
    <source>
        <dbReference type="Pfam" id="PF02036"/>
    </source>
</evidence>
<dbReference type="AlphaFoldDB" id="A0A1T1AS25"/>
<protein>
    <recommendedName>
        <fullName evidence="1">Ubiquinone biosynthesis accessory factor UbiT</fullName>
    </recommendedName>
</protein>
<dbReference type="InterPro" id="IPR036527">
    <property type="entry name" value="SCP2_sterol-bd_dom_sf"/>
</dbReference>
<reference evidence="3 4" key="1">
    <citation type="submission" date="2017-01" db="EMBL/GenBank/DDBJ databases">
        <title>Genome sequencing of Rhodoferax fermentans JCM 7819.</title>
        <authorList>
            <person name="Kim Y.J."/>
            <person name="Farh M.E.-A."/>
            <person name="Yang D.-C."/>
        </authorList>
    </citation>
    <scope>NUCLEOTIDE SEQUENCE [LARGE SCALE GENOMIC DNA]</scope>
    <source>
        <strain evidence="3 4">JCM 7819</strain>
    </source>
</reference>
<gene>
    <name evidence="1" type="primary">ubiT</name>
    <name evidence="3" type="ORF">RF819_09360</name>
</gene>
<comment type="similarity">
    <text evidence="1">Belongs to the UbiT family.</text>
</comment>
<comment type="function">
    <text evidence="1">Required for O(2)-independent ubiquinone (coenzyme Q) biosynthesis. Likely functions as an accessory factor.</text>
</comment>
<keyword evidence="4" id="KW-1185">Reference proteome</keyword>
<name>A0A1T1AS25_RHOFE</name>
<organism evidence="3 4">
    <name type="scientific">Rhodoferax fermentans</name>
    <dbReference type="NCBI Taxonomy" id="28066"/>
    <lineage>
        <taxon>Bacteria</taxon>
        <taxon>Pseudomonadati</taxon>
        <taxon>Pseudomonadota</taxon>
        <taxon>Betaproteobacteria</taxon>
        <taxon>Burkholderiales</taxon>
        <taxon>Comamonadaceae</taxon>
        <taxon>Rhodoferax</taxon>
    </lineage>
</organism>
<dbReference type="STRING" id="28066.RF819_09360"/>
<evidence type="ECO:0000313" key="4">
    <source>
        <dbReference type="Proteomes" id="UP000190750"/>
    </source>
</evidence>
<dbReference type="InterPro" id="IPR003033">
    <property type="entry name" value="SCP2_sterol-bd_dom"/>
</dbReference>
<sequence length="164" mass="18080">MQTSPFVLPKPVGQALGRLPALPGSMLFVTGLNLALAKQLAPDVTEMLVGKKLRLCVTDAQWAFDFVWKNGRFAATKNTGPADLTISASAYDFVLLARRQEDPDTLFFSRRLAMEGDTELGLLVKNTIDAIELPVFNAAKLHPRHVMAQAREHLMARLAALRPR</sequence>
<dbReference type="EMBL" id="MTJN01000002">
    <property type="protein sequence ID" value="OOV06911.1"/>
    <property type="molecule type" value="Genomic_DNA"/>
</dbReference>
<comment type="caution">
    <text evidence="3">The sequence shown here is derived from an EMBL/GenBank/DDBJ whole genome shotgun (WGS) entry which is preliminary data.</text>
</comment>
<evidence type="ECO:0000256" key="1">
    <source>
        <dbReference type="HAMAP-Rule" id="MF_02231"/>
    </source>
</evidence>
<dbReference type="InterPro" id="IPR016830">
    <property type="entry name" value="UbiT"/>
</dbReference>
<dbReference type="Pfam" id="PF02036">
    <property type="entry name" value="SCP2"/>
    <property type="match status" value="1"/>
</dbReference>
<dbReference type="RefSeq" id="WP_078364736.1">
    <property type="nucleotide sequence ID" value="NZ_MTJN01000002.1"/>
</dbReference>
<evidence type="ECO:0000313" key="3">
    <source>
        <dbReference type="EMBL" id="OOV06911.1"/>
    </source>
</evidence>
<dbReference type="Proteomes" id="UP000190750">
    <property type="component" value="Unassembled WGS sequence"/>
</dbReference>
<proteinExistence type="inferred from homology"/>